<proteinExistence type="predicted"/>
<reference evidence="1" key="1">
    <citation type="submission" date="2016-04" db="EMBL/GenBank/DDBJ databases">
        <authorList>
            <person name="Calderon-Fernandez G.M.Sr."/>
        </authorList>
    </citation>
    <scope>NUCLEOTIDE SEQUENCE</scope>
    <source>
        <strain evidence="1">Int1</strain>
        <tissue evidence="1">Integument</tissue>
    </source>
</reference>
<reference evidence="1" key="2">
    <citation type="journal article" date="2017" name="J. Med. Entomol.">
        <title>Transcriptome Analysis of the Triatoma infestans (Hemiptera: Reduviidae) Integument.</title>
        <authorList>
            <person name="Calderon-Fernandez G.M."/>
            <person name="Moriconi D.E."/>
            <person name="Dulbecco A.B."/>
            <person name="Juarez M.P."/>
        </authorList>
    </citation>
    <scope>NUCLEOTIDE SEQUENCE</scope>
    <source>
        <strain evidence="1">Int1</strain>
        <tissue evidence="1">Integument</tissue>
    </source>
</reference>
<evidence type="ECO:0000313" key="1">
    <source>
        <dbReference type="EMBL" id="JAR98137.1"/>
    </source>
</evidence>
<dbReference type="EMBL" id="GEMB01005173">
    <property type="protein sequence ID" value="JAR98137.1"/>
    <property type="molecule type" value="Transcribed_RNA"/>
</dbReference>
<feature type="non-terminal residue" evidence="1">
    <location>
        <position position="1"/>
    </location>
</feature>
<name>A0A161MJW9_TRIIF</name>
<dbReference type="AlphaFoldDB" id="A0A161MJW9"/>
<organism evidence="1">
    <name type="scientific">Triatoma infestans</name>
    <name type="common">Assassin bug</name>
    <dbReference type="NCBI Taxonomy" id="30076"/>
    <lineage>
        <taxon>Eukaryota</taxon>
        <taxon>Metazoa</taxon>
        <taxon>Ecdysozoa</taxon>
        <taxon>Arthropoda</taxon>
        <taxon>Hexapoda</taxon>
        <taxon>Insecta</taxon>
        <taxon>Pterygota</taxon>
        <taxon>Neoptera</taxon>
        <taxon>Paraneoptera</taxon>
        <taxon>Hemiptera</taxon>
        <taxon>Heteroptera</taxon>
        <taxon>Panheteroptera</taxon>
        <taxon>Cimicomorpha</taxon>
        <taxon>Reduviidae</taxon>
        <taxon>Triatominae</taxon>
        <taxon>Triatoma</taxon>
    </lineage>
</organism>
<protein>
    <submittedName>
        <fullName evidence="1">Dehydrogenase reductase sdr family member 4</fullName>
    </submittedName>
</protein>
<accession>A0A161MJW9</accession>
<sequence length="48" mass="5624">SRKKKNVRKRPVQKLHSPRIVPGVLGIPCHVGKKDDRKKMFELVCFRL</sequence>